<organism evidence="1 2">
    <name type="scientific">Marinilabilia salmonicolor</name>
    <dbReference type="NCBI Taxonomy" id="989"/>
    <lineage>
        <taxon>Bacteria</taxon>
        <taxon>Pseudomonadati</taxon>
        <taxon>Bacteroidota</taxon>
        <taxon>Bacteroidia</taxon>
        <taxon>Marinilabiliales</taxon>
        <taxon>Marinilabiliaceae</taxon>
        <taxon>Marinilabilia</taxon>
    </lineage>
</organism>
<evidence type="ECO:0000313" key="1">
    <source>
        <dbReference type="EMBL" id="RCW35247.1"/>
    </source>
</evidence>
<dbReference type="AlphaFoldDB" id="A0A368V246"/>
<gene>
    <name evidence="1" type="ORF">DFO77_11012</name>
</gene>
<dbReference type="EMBL" id="QPIZ01000010">
    <property type="protein sequence ID" value="RCW35247.1"/>
    <property type="molecule type" value="Genomic_DNA"/>
</dbReference>
<keyword evidence="2" id="KW-1185">Reference proteome</keyword>
<comment type="caution">
    <text evidence="1">The sequence shown here is derived from an EMBL/GenBank/DDBJ whole genome shotgun (WGS) entry which is preliminary data.</text>
</comment>
<sequence>MDRHYLVRVYKVGRICKKPCAWSESANCKACDRVPPKALAVAQAAKNGVYMGK</sequence>
<name>A0A368V246_9BACT</name>
<reference evidence="1 2" key="1">
    <citation type="submission" date="2018-07" db="EMBL/GenBank/DDBJ databases">
        <title>Freshwater and sediment microbial communities from various areas in North America, analyzing microbe dynamics in response to fracking.</title>
        <authorList>
            <person name="Lamendella R."/>
        </authorList>
    </citation>
    <scope>NUCLEOTIDE SEQUENCE [LARGE SCALE GENOMIC DNA]</scope>
    <source>
        <strain evidence="1 2">160A</strain>
    </source>
</reference>
<protein>
    <submittedName>
        <fullName evidence="1">Uncharacterized protein</fullName>
    </submittedName>
</protein>
<evidence type="ECO:0000313" key="2">
    <source>
        <dbReference type="Proteomes" id="UP000252733"/>
    </source>
</evidence>
<dbReference type="Proteomes" id="UP000252733">
    <property type="component" value="Unassembled WGS sequence"/>
</dbReference>
<accession>A0A368V246</accession>
<proteinExistence type="predicted"/>